<evidence type="ECO:0000313" key="1">
    <source>
        <dbReference type="EMBL" id="OQR84065.1"/>
    </source>
</evidence>
<name>A0A1V9YEA2_ACHHY</name>
<reference evidence="1 2" key="1">
    <citation type="journal article" date="2014" name="Genome Biol. Evol.">
        <title>The secreted proteins of Achlya hypogyna and Thraustotheca clavata identify the ancestral oomycete secretome and reveal gene acquisitions by horizontal gene transfer.</title>
        <authorList>
            <person name="Misner I."/>
            <person name="Blouin N."/>
            <person name="Leonard G."/>
            <person name="Richards T.A."/>
            <person name="Lane C.E."/>
        </authorList>
    </citation>
    <scope>NUCLEOTIDE SEQUENCE [LARGE SCALE GENOMIC DNA]</scope>
    <source>
        <strain evidence="1 2">ATCC 48635</strain>
    </source>
</reference>
<dbReference type="EMBL" id="JNBR01001943">
    <property type="protein sequence ID" value="OQR84065.1"/>
    <property type="molecule type" value="Genomic_DNA"/>
</dbReference>
<accession>A0A1V9YEA2</accession>
<gene>
    <name evidence="1" type="ORF">ACHHYP_13935</name>
</gene>
<dbReference type="AlphaFoldDB" id="A0A1V9YEA2"/>
<proteinExistence type="predicted"/>
<comment type="caution">
    <text evidence="1">The sequence shown here is derived from an EMBL/GenBank/DDBJ whole genome shotgun (WGS) entry which is preliminary data.</text>
</comment>
<dbReference type="OrthoDB" id="10392626at2759"/>
<sequence length="507" mass="57121">MEVRNQRLCLDRANTLAFDCSFAKAGTLWNELGIPASIIDNLHPDLRAVVHALATHTAEIEQRCKNHTDDRLSHRTTDLLAVVSANHAEHAAFVADIRVQLEAQTAQCNALDSRLRTQTTSVTPQELESAVEKQATMIEQQHRALRNELQCWTTELFEPLQTSQIQMPMVETKLRSMLDHERIAITQATEFQMEHWSMRMQASTEAAVAQVENDISKCSAEVRSLRQLMKAHEGQLLAQCGQHVKEHSRAIFDWKDAMDGDLRSLSSTVEAILSQKLPAVAHEIRFEGDRLMQFASKTFLSTADFESAMKRVQELKLEAKSNKLALETQASKWTATFDRVSDDFKLLTKKIALIPDVVQDFHDRFEWNDKQCSHRWEQKVADVYALEVELRGIKTSLAASKARTDAQAAAFKATLHKELDAQAQAFDLAKGRLHAQIEDTDRGWRIALAQLQYKHANSTTTLDCSEAPATAVPDASDRLHVLYTKLTADVVGLAQRFDGFLRGTLIR</sequence>
<protein>
    <submittedName>
        <fullName evidence="1">Uncharacterized protein</fullName>
    </submittedName>
</protein>
<organism evidence="1 2">
    <name type="scientific">Achlya hypogyna</name>
    <name type="common">Oomycete</name>
    <name type="synonym">Protoachlya hypogyna</name>
    <dbReference type="NCBI Taxonomy" id="1202772"/>
    <lineage>
        <taxon>Eukaryota</taxon>
        <taxon>Sar</taxon>
        <taxon>Stramenopiles</taxon>
        <taxon>Oomycota</taxon>
        <taxon>Saprolegniomycetes</taxon>
        <taxon>Saprolegniales</taxon>
        <taxon>Achlyaceae</taxon>
        <taxon>Achlya</taxon>
    </lineage>
</organism>
<keyword evidence="2" id="KW-1185">Reference proteome</keyword>
<evidence type="ECO:0000313" key="2">
    <source>
        <dbReference type="Proteomes" id="UP000243579"/>
    </source>
</evidence>
<dbReference type="Proteomes" id="UP000243579">
    <property type="component" value="Unassembled WGS sequence"/>
</dbReference>